<evidence type="ECO:0000256" key="7">
    <source>
        <dbReference type="ARBA" id="ARBA00023170"/>
    </source>
</evidence>
<evidence type="ECO:0000313" key="9">
    <source>
        <dbReference type="EMBL" id="CAB3245375.1"/>
    </source>
</evidence>
<evidence type="ECO:0008006" key="11">
    <source>
        <dbReference type="Google" id="ProtNLM"/>
    </source>
</evidence>
<evidence type="ECO:0000256" key="4">
    <source>
        <dbReference type="ARBA" id="ARBA00022692"/>
    </source>
</evidence>
<dbReference type="AlphaFoldDB" id="A0A8S1A9G0"/>
<evidence type="ECO:0000256" key="6">
    <source>
        <dbReference type="ARBA" id="ARBA00023136"/>
    </source>
</evidence>
<evidence type="ECO:0000256" key="3">
    <source>
        <dbReference type="ARBA" id="ARBA00022475"/>
    </source>
</evidence>
<evidence type="ECO:0000256" key="5">
    <source>
        <dbReference type="ARBA" id="ARBA00022989"/>
    </source>
</evidence>
<organism evidence="9 10">
    <name type="scientific">Arctia plantaginis</name>
    <name type="common">Wood tiger moth</name>
    <name type="synonym">Phalaena plantaginis</name>
    <dbReference type="NCBI Taxonomy" id="874455"/>
    <lineage>
        <taxon>Eukaryota</taxon>
        <taxon>Metazoa</taxon>
        <taxon>Ecdysozoa</taxon>
        <taxon>Arthropoda</taxon>
        <taxon>Hexapoda</taxon>
        <taxon>Insecta</taxon>
        <taxon>Pterygota</taxon>
        <taxon>Neoptera</taxon>
        <taxon>Endopterygota</taxon>
        <taxon>Lepidoptera</taxon>
        <taxon>Glossata</taxon>
        <taxon>Ditrysia</taxon>
        <taxon>Noctuoidea</taxon>
        <taxon>Erebidae</taxon>
        <taxon>Arctiinae</taxon>
        <taxon>Arctia</taxon>
    </lineage>
</organism>
<keyword evidence="4 8" id="KW-0812">Transmembrane</keyword>
<name>A0A8S1A9G0_ARCPL</name>
<reference evidence="9 10" key="1">
    <citation type="submission" date="2020-04" db="EMBL/GenBank/DDBJ databases">
        <authorList>
            <person name="Wallbank WR R."/>
            <person name="Pardo Diaz C."/>
            <person name="Kozak K."/>
            <person name="Martin S."/>
            <person name="Jiggins C."/>
            <person name="Moest M."/>
            <person name="Warren A I."/>
            <person name="Byers J.R.P. K."/>
            <person name="Montejo-Kovacevich G."/>
            <person name="Yen C E."/>
        </authorList>
    </citation>
    <scope>NUCLEOTIDE SEQUENCE [LARGE SCALE GENOMIC DNA]</scope>
</reference>
<sequence length="431" mass="49583">MRVNDTQARKSCNLHACLRHSMRFARWTGFFPVQGLNQLTADGTKFKVQCFYGIYNILTLMGQSVLLYFTFHNFFNSEVSLSSVSYVLFYVVNFTAAISLVRLAKCWPKLMKLAEETEQSLTLLKLDGHTIKKSNIIAIVMIVTSLVTHSLSTIFIVKLTIECVSNTTSTYLSNEIFESYVKIRMFFIFNHVPYSELKAISAMIFHLQTTILTCYVDVLTICCSIYITSYFYNLNKIIYSRKNNSAISWGQLREHYSKLALLVKEIDAQLSSFTLLSFFGDIYFICLQLFTILHKSIANFKFKNCDAVKSNSMLASPEYIIAYYSAFLFLMLRFISLSLFAANVHNIAQKPVIPVYSVQPEEYDQEVERFQLILRFTTVAFSGKLFYVTRNTILQAISTIITYELVLLQFSKTYLEDDSVNNTTSVVDNWD</sequence>
<dbReference type="InterPro" id="IPR009318">
    <property type="entry name" value="Gustatory_rcpt"/>
</dbReference>
<protein>
    <recommendedName>
        <fullName evidence="11">Gustatory receptor</fullName>
    </recommendedName>
</protein>
<keyword evidence="6 8" id="KW-0472">Membrane</keyword>
<dbReference type="GO" id="GO:0008527">
    <property type="term" value="F:taste receptor activity"/>
    <property type="evidence" value="ECO:0007669"/>
    <property type="project" value="InterPro"/>
</dbReference>
<keyword evidence="10" id="KW-1185">Reference proteome</keyword>
<dbReference type="GO" id="GO:0050916">
    <property type="term" value="P:sensory perception of sweet taste"/>
    <property type="evidence" value="ECO:0007669"/>
    <property type="project" value="UniProtKB-ARBA"/>
</dbReference>
<dbReference type="Proteomes" id="UP000494106">
    <property type="component" value="Unassembled WGS sequence"/>
</dbReference>
<comment type="similarity">
    <text evidence="2">Belongs to the insect chemoreceptor superfamily. Gustatory receptor (GR) family. Gr5a subfamily.</text>
</comment>
<evidence type="ECO:0000256" key="8">
    <source>
        <dbReference type="SAM" id="Phobius"/>
    </source>
</evidence>
<feature type="transmembrane region" description="Helical" evidence="8">
    <location>
        <begin position="136"/>
        <end position="157"/>
    </location>
</feature>
<dbReference type="EMBL" id="CADEBC010000524">
    <property type="protein sequence ID" value="CAB3245375.1"/>
    <property type="molecule type" value="Genomic_DNA"/>
</dbReference>
<dbReference type="PANTHER" id="PTHR21421:SF29">
    <property type="entry name" value="GUSTATORY RECEPTOR 5A FOR TREHALOSE-RELATED"/>
    <property type="match status" value="1"/>
</dbReference>
<dbReference type="Pfam" id="PF06151">
    <property type="entry name" value="Trehalose_recp"/>
    <property type="match status" value="1"/>
</dbReference>
<comment type="subcellular location">
    <subcellularLocation>
        <location evidence="1">Cell membrane</location>
        <topology evidence="1">Multi-pass membrane protein</topology>
    </subcellularLocation>
</comment>
<evidence type="ECO:0000313" key="10">
    <source>
        <dbReference type="Proteomes" id="UP000494106"/>
    </source>
</evidence>
<feature type="transmembrane region" description="Helical" evidence="8">
    <location>
        <begin position="83"/>
        <end position="104"/>
    </location>
</feature>
<accession>A0A8S1A9G0</accession>
<feature type="transmembrane region" description="Helical" evidence="8">
    <location>
        <begin position="273"/>
        <end position="293"/>
    </location>
</feature>
<dbReference type="PANTHER" id="PTHR21421">
    <property type="entry name" value="GUSTATORY RECEPTOR"/>
    <property type="match status" value="1"/>
</dbReference>
<keyword evidence="3" id="KW-1003">Cell membrane</keyword>
<proteinExistence type="inferred from homology"/>
<dbReference type="GO" id="GO:0005886">
    <property type="term" value="C:plasma membrane"/>
    <property type="evidence" value="ECO:0007669"/>
    <property type="project" value="UniProtKB-SubCell"/>
</dbReference>
<evidence type="ECO:0000256" key="2">
    <source>
        <dbReference type="ARBA" id="ARBA00005327"/>
    </source>
</evidence>
<comment type="caution">
    <text evidence="9">The sequence shown here is derived from an EMBL/GenBank/DDBJ whole genome shotgun (WGS) entry which is preliminary data.</text>
</comment>
<feature type="transmembrane region" description="Helical" evidence="8">
    <location>
        <begin position="210"/>
        <end position="232"/>
    </location>
</feature>
<keyword evidence="7" id="KW-0675">Receptor</keyword>
<feature type="transmembrane region" description="Helical" evidence="8">
    <location>
        <begin position="50"/>
        <end position="71"/>
    </location>
</feature>
<feature type="transmembrane region" description="Helical" evidence="8">
    <location>
        <begin position="321"/>
        <end position="342"/>
    </location>
</feature>
<keyword evidence="5 8" id="KW-1133">Transmembrane helix</keyword>
<gene>
    <name evidence="9" type="ORF">APLA_LOCUS10432</name>
</gene>
<evidence type="ECO:0000256" key="1">
    <source>
        <dbReference type="ARBA" id="ARBA00004651"/>
    </source>
</evidence>
<dbReference type="OrthoDB" id="5800391at2759"/>